<dbReference type="Gene3D" id="1.10.260.40">
    <property type="entry name" value="lambda repressor-like DNA-binding domains"/>
    <property type="match status" value="1"/>
</dbReference>
<dbReference type="Pfam" id="PF01381">
    <property type="entry name" value="HTH_3"/>
    <property type="match status" value="1"/>
</dbReference>
<reference evidence="4" key="1">
    <citation type="submission" date="2016-11" db="EMBL/GenBank/DDBJ databases">
        <authorList>
            <person name="Varghese N."/>
            <person name="Submissions S."/>
        </authorList>
    </citation>
    <scope>NUCLEOTIDE SEQUENCE [LARGE SCALE GENOMIC DNA]</scope>
    <source>
        <strain evidence="4">DSM 18802</strain>
    </source>
</reference>
<dbReference type="PROSITE" id="PS50943">
    <property type="entry name" value="HTH_CROC1"/>
    <property type="match status" value="1"/>
</dbReference>
<protein>
    <submittedName>
        <fullName evidence="3">Putative transcriptional regulator</fullName>
    </submittedName>
</protein>
<dbReference type="SMART" id="SM00530">
    <property type="entry name" value="HTH_XRE"/>
    <property type="match status" value="1"/>
</dbReference>
<dbReference type="GO" id="GO:0003677">
    <property type="term" value="F:DNA binding"/>
    <property type="evidence" value="ECO:0007669"/>
    <property type="project" value="UniProtKB-KW"/>
</dbReference>
<dbReference type="AlphaFoldDB" id="A0A1M7LT67"/>
<dbReference type="OrthoDB" id="9811208at2"/>
<dbReference type="EMBL" id="FRCR01000014">
    <property type="protein sequence ID" value="SHM81357.1"/>
    <property type="molecule type" value="Genomic_DNA"/>
</dbReference>
<evidence type="ECO:0000259" key="2">
    <source>
        <dbReference type="PROSITE" id="PS50943"/>
    </source>
</evidence>
<keyword evidence="1" id="KW-0238">DNA-binding</keyword>
<sequence>MIKNKIKVFRAMYDMTQEDLAKKLGITRQTVIALEKGKYYPSLELAFKIARVFGVGIEDVFIYEEN</sequence>
<proteinExistence type="predicted"/>
<dbReference type="CDD" id="cd00093">
    <property type="entry name" value="HTH_XRE"/>
    <property type="match status" value="1"/>
</dbReference>
<evidence type="ECO:0000313" key="3">
    <source>
        <dbReference type="EMBL" id="SHM81357.1"/>
    </source>
</evidence>
<dbReference type="RefSeq" id="WP_073258083.1">
    <property type="nucleotide sequence ID" value="NZ_FRCR01000014.1"/>
</dbReference>
<keyword evidence="4" id="KW-1185">Reference proteome</keyword>
<gene>
    <name evidence="3" type="ORF">SAMN05660826_02023</name>
</gene>
<dbReference type="PANTHER" id="PTHR46558">
    <property type="entry name" value="TRACRIPTIONAL REGULATORY PROTEIN-RELATED-RELATED"/>
    <property type="match status" value="1"/>
</dbReference>
<dbReference type="InterPro" id="IPR010982">
    <property type="entry name" value="Lambda_DNA-bd_dom_sf"/>
</dbReference>
<dbReference type="STRING" id="447595.SAMN05660826_02023"/>
<dbReference type="PANTHER" id="PTHR46558:SF4">
    <property type="entry name" value="DNA-BIDING PHAGE PROTEIN"/>
    <property type="match status" value="1"/>
</dbReference>
<dbReference type="Proteomes" id="UP000184375">
    <property type="component" value="Unassembled WGS sequence"/>
</dbReference>
<dbReference type="SUPFAM" id="SSF47413">
    <property type="entry name" value="lambda repressor-like DNA-binding domains"/>
    <property type="match status" value="1"/>
</dbReference>
<dbReference type="InterPro" id="IPR001387">
    <property type="entry name" value="Cro/C1-type_HTH"/>
</dbReference>
<evidence type="ECO:0000313" key="4">
    <source>
        <dbReference type="Proteomes" id="UP000184375"/>
    </source>
</evidence>
<feature type="domain" description="HTH cro/C1-type" evidence="2">
    <location>
        <begin position="6"/>
        <end position="60"/>
    </location>
</feature>
<organism evidence="3 4">
    <name type="scientific">Caldanaerovirga acetigignens</name>
    <dbReference type="NCBI Taxonomy" id="447595"/>
    <lineage>
        <taxon>Bacteria</taxon>
        <taxon>Bacillati</taxon>
        <taxon>Bacillota</taxon>
        <taxon>Clostridia</taxon>
        <taxon>Thermosediminibacterales</taxon>
        <taxon>Thermosediminibacteraceae</taxon>
        <taxon>Caldanaerovirga</taxon>
    </lineage>
</organism>
<name>A0A1M7LT67_9FIRM</name>
<evidence type="ECO:0000256" key="1">
    <source>
        <dbReference type="ARBA" id="ARBA00023125"/>
    </source>
</evidence>
<accession>A0A1M7LT67</accession>